<keyword evidence="1" id="KW-0812">Transmembrane</keyword>
<feature type="transmembrane region" description="Helical" evidence="1">
    <location>
        <begin position="14"/>
        <end position="33"/>
    </location>
</feature>
<keyword evidence="1" id="KW-1133">Transmembrane helix</keyword>
<keyword evidence="1" id="KW-0472">Membrane</keyword>
<proteinExistence type="predicted"/>
<name>A6I2E7_RAT</name>
<accession>A6I2E7</accession>
<evidence type="ECO:0000256" key="1">
    <source>
        <dbReference type="SAM" id="Phobius"/>
    </source>
</evidence>
<dbReference type="AlphaFoldDB" id="A6I2E7"/>
<sequence>MNINELTPLQENNISFLFLFYRSVGFVSVILSYQQRGNKLSCKSFCPHLEHIKTMPFFSSFSRLLSPICLSAHPPLHFK</sequence>
<gene>
    <name evidence="2" type="ORF">rCG_25691</name>
</gene>
<dbReference type="EMBL" id="CH473954">
    <property type="protein sequence ID" value="EDL77430.1"/>
    <property type="molecule type" value="Genomic_DNA"/>
</dbReference>
<evidence type="ECO:0000313" key="2">
    <source>
        <dbReference type="EMBL" id="EDL77430.1"/>
    </source>
</evidence>
<evidence type="ECO:0000313" key="3">
    <source>
        <dbReference type="Proteomes" id="UP000234681"/>
    </source>
</evidence>
<protein>
    <submittedName>
        <fullName evidence="2">RCG25691</fullName>
    </submittedName>
</protein>
<organism evidence="2 3">
    <name type="scientific">Rattus norvegicus</name>
    <name type="common">Rat</name>
    <dbReference type="NCBI Taxonomy" id="10116"/>
    <lineage>
        <taxon>Eukaryota</taxon>
        <taxon>Metazoa</taxon>
        <taxon>Chordata</taxon>
        <taxon>Craniata</taxon>
        <taxon>Vertebrata</taxon>
        <taxon>Euteleostomi</taxon>
        <taxon>Mammalia</taxon>
        <taxon>Eutheria</taxon>
        <taxon>Euarchontoglires</taxon>
        <taxon>Glires</taxon>
        <taxon>Rodentia</taxon>
        <taxon>Myomorpha</taxon>
        <taxon>Muroidea</taxon>
        <taxon>Muridae</taxon>
        <taxon>Murinae</taxon>
        <taxon>Rattus</taxon>
    </lineage>
</organism>
<dbReference type="Proteomes" id="UP000234681">
    <property type="component" value="Chromosome 8"/>
</dbReference>
<reference evidence="2 3" key="1">
    <citation type="submission" date="2005-09" db="EMBL/GenBank/DDBJ databases">
        <authorList>
            <person name="Mural R.J."/>
            <person name="Li P.W."/>
            <person name="Adams M.D."/>
            <person name="Amanatides P.G."/>
            <person name="Baden-Tillson H."/>
            <person name="Barnstead M."/>
            <person name="Chin S.H."/>
            <person name="Dew I."/>
            <person name="Evans C.A."/>
            <person name="Ferriera S."/>
            <person name="Flanigan M."/>
            <person name="Fosler C."/>
            <person name="Glodek A."/>
            <person name="Gu Z."/>
            <person name="Holt R.A."/>
            <person name="Jennings D."/>
            <person name="Kraft C.L."/>
            <person name="Lu F."/>
            <person name="Nguyen T."/>
            <person name="Nusskern D.R."/>
            <person name="Pfannkoch C.M."/>
            <person name="Sitter C."/>
            <person name="Sutton G.G."/>
            <person name="Venter J.C."/>
            <person name="Wang Z."/>
            <person name="Woodage T."/>
            <person name="Zheng X.H."/>
            <person name="Zhong F."/>
        </authorList>
    </citation>
    <scope>NUCLEOTIDE SEQUENCE [LARGE SCALE GENOMIC DNA]</scope>
    <source>
        <strain>BN</strain>
        <strain evidence="3">Sprague-Dawley</strain>
    </source>
</reference>